<dbReference type="EMBL" id="VLKG01000016">
    <property type="protein sequence ID" value="TWH63906.1"/>
    <property type="molecule type" value="Genomic_DNA"/>
</dbReference>
<name>A0A562HZ76_9GAMM</name>
<gene>
    <name evidence="1" type="ORF">LX59_02970</name>
</gene>
<sequence length="73" mass="8222">MPQLILDIYIPAERLMAVYQGQANRIQVKSRTGQVVNLPAHHLRPFITREGVQGSFVMDYSAEGKLLSLNRLA</sequence>
<evidence type="ECO:0000313" key="2">
    <source>
        <dbReference type="Proteomes" id="UP000319627"/>
    </source>
</evidence>
<dbReference type="Pfam" id="PF11197">
    <property type="entry name" value="DUF2835"/>
    <property type="match status" value="1"/>
</dbReference>
<accession>A0A562HZ76</accession>
<comment type="caution">
    <text evidence="1">The sequence shown here is derived from an EMBL/GenBank/DDBJ whole genome shotgun (WGS) entry which is preliminary data.</text>
</comment>
<evidence type="ECO:0000313" key="1">
    <source>
        <dbReference type="EMBL" id="TWH63906.1"/>
    </source>
</evidence>
<keyword evidence="2" id="KW-1185">Reference proteome</keyword>
<proteinExistence type="predicted"/>
<protein>
    <submittedName>
        <fullName evidence="1">Uncharacterized protein DUF2835</fullName>
    </submittedName>
</protein>
<reference evidence="1 2" key="1">
    <citation type="submission" date="2019-07" db="EMBL/GenBank/DDBJ databases">
        <title>Genomic Encyclopedia of Type Strains, Phase I: the one thousand microbial genomes (KMG-I) project.</title>
        <authorList>
            <person name="Kyrpides N."/>
        </authorList>
    </citation>
    <scope>NUCLEOTIDE SEQUENCE [LARGE SCALE GENOMIC DNA]</scope>
    <source>
        <strain evidence="1 2">DSM 375</strain>
    </source>
</reference>
<organism evidence="1 2">
    <name type="scientific">Azomonas agilis</name>
    <dbReference type="NCBI Taxonomy" id="116849"/>
    <lineage>
        <taxon>Bacteria</taxon>
        <taxon>Pseudomonadati</taxon>
        <taxon>Pseudomonadota</taxon>
        <taxon>Gammaproteobacteria</taxon>
        <taxon>Pseudomonadales</taxon>
        <taxon>Pseudomonadaceae</taxon>
        <taxon>Azomonas</taxon>
    </lineage>
</organism>
<dbReference type="RefSeq" id="WP_144573239.1">
    <property type="nucleotide sequence ID" value="NZ_VLKG01000016.1"/>
</dbReference>
<dbReference type="InterPro" id="IPR021363">
    <property type="entry name" value="DUF2835"/>
</dbReference>
<dbReference type="Proteomes" id="UP000319627">
    <property type="component" value="Unassembled WGS sequence"/>
</dbReference>
<dbReference type="AlphaFoldDB" id="A0A562HZ76"/>
<dbReference type="OrthoDB" id="5600793at2"/>